<dbReference type="PANTHER" id="PTHR43606:SF2">
    <property type="entry name" value="ALKALINE PHOSPHATASE FAMILY PROTEIN (AFU_ORTHOLOGUE AFUA_5G03860)"/>
    <property type="match status" value="1"/>
</dbReference>
<dbReference type="Proteomes" id="UP000245699">
    <property type="component" value="Unassembled WGS sequence"/>
</dbReference>
<dbReference type="InterPro" id="IPR029052">
    <property type="entry name" value="Metallo-depent_PP-like"/>
</dbReference>
<dbReference type="Gene3D" id="3.60.21.70">
    <property type="entry name" value="PhoD-like phosphatase"/>
    <property type="match status" value="1"/>
</dbReference>
<evidence type="ECO:0000256" key="3">
    <source>
        <dbReference type="SAM" id="SignalP"/>
    </source>
</evidence>
<comment type="caution">
    <text evidence="5">The sequence shown here is derived from an EMBL/GenBank/DDBJ whole genome shotgun (WGS) entry which is preliminary data.</text>
</comment>
<accession>A0A2T9YWE8</accession>
<dbReference type="InterPro" id="IPR038607">
    <property type="entry name" value="PhoD-like_sf"/>
</dbReference>
<dbReference type="OrthoDB" id="2100241at2759"/>
<name>A0A2T9YWE8_9FUNG</name>
<evidence type="ECO:0000313" key="6">
    <source>
        <dbReference type="Proteomes" id="UP000245699"/>
    </source>
</evidence>
<sequence>MAFLLGLVSLLHVASAGIFLRIIAVSELLYSSYVLFVLTMILAIIEIRKPVAIVTEKDNNFNRNSTKEPSKNQRISNKTEAEGLRQRKPKAEENEKPDVNETVQEILAKDRKHNKPLLKMWTIINIVLFYFVVDFTFRPLVEPENDLVFYRLGYVGPNSAKISFRLPPQAFKSFYNGDKTQENGNADLLDNEITIRYIEIKNKGEIPEQSNAQWVKIETINTPNLDTDYTGVYEITDLSPSKLYHVQILQKTDNEIIGDLELKTTPENGNPTKFKFGTGSCIKPNFPYIPGSKPHLEGFRKMATHDMDMIMFLGDFVYADCPYYYGSKLEDYRRLYRQVYTTEDTKNLVQKTPMLHIYDDHEIIDNWSLKKQGPYENAMKAYWEYNGAANPKSEISNVFYYNFTRGDVAFYVWDTRGHRDHPDVLDTPQKTMLGEVQKVHFMQWAKDVNHTAAVKFVVSSTPLAYVWDSSDAYKDTWKGYQNERNEILNVTMYIPNLHFLSGDRHEVAVVELSSMNMEFSTSPVNQFSLPRVNKHVSEWGGDVTKYYHQPGQIKFAVIEVDTETSPDEPVVKYNLYSNSHEDAQEPVYSLNVPGKKWR</sequence>
<feature type="transmembrane region" description="Helical" evidence="2">
    <location>
        <begin position="117"/>
        <end position="137"/>
    </location>
</feature>
<protein>
    <recommendedName>
        <fullName evidence="4">PhoD-like phosphatase metallophosphatase domain-containing protein</fullName>
    </recommendedName>
</protein>
<reference evidence="5 6" key="1">
    <citation type="journal article" date="2018" name="MBio">
        <title>Comparative Genomics Reveals the Core Gene Toolbox for the Fungus-Insect Symbiosis.</title>
        <authorList>
            <person name="Wang Y."/>
            <person name="Stata M."/>
            <person name="Wang W."/>
            <person name="Stajich J.E."/>
            <person name="White M.M."/>
            <person name="Moncalvo J.M."/>
        </authorList>
    </citation>
    <scope>NUCLEOTIDE SEQUENCE [LARGE SCALE GENOMIC DNA]</scope>
    <source>
        <strain evidence="5 6">AUS-77-4</strain>
    </source>
</reference>
<evidence type="ECO:0000256" key="2">
    <source>
        <dbReference type="SAM" id="Phobius"/>
    </source>
</evidence>
<dbReference type="CDD" id="cd07389">
    <property type="entry name" value="MPP_PhoD"/>
    <property type="match status" value="1"/>
</dbReference>
<feature type="region of interest" description="Disordered" evidence="1">
    <location>
        <begin position="60"/>
        <end position="99"/>
    </location>
</feature>
<organism evidence="5 6">
    <name type="scientific">Furculomyces boomerangus</name>
    <dbReference type="NCBI Taxonomy" id="61424"/>
    <lineage>
        <taxon>Eukaryota</taxon>
        <taxon>Fungi</taxon>
        <taxon>Fungi incertae sedis</taxon>
        <taxon>Zoopagomycota</taxon>
        <taxon>Kickxellomycotina</taxon>
        <taxon>Harpellomycetes</taxon>
        <taxon>Harpellales</taxon>
        <taxon>Harpellaceae</taxon>
        <taxon>Furculomyces</taxon>
    </lineage>
</organism>
<dbReference type="AlphaFoldDB" id="A0A2T9YWE8"/>
<keyword evidence="2" id="KW-0812">Transmembrane</keyword>
<feature type="transmembrane region" description="Helical" evidence="2">
    <location>
        <begin position="26"/>
        <end position="45"/>
    </location>
</feature>
<dbReference type="EMBL" id="MBFT01000137">
    <property type="protein sequence ID" value="PVU96624.1"/>
    <property type="molecule type" value="Genomic_DNA"/>
</dbReference>
<evidence type="ECO:0000256" key="1">
    <source>
        <dbReference type="SAM" id="MobiDB-lite"/>
    </source>
</evidence>
<keyword evidence="6" id="KW-1185">Reference proteome</keyword>
<feature type="domain" description="PhoD-like phosphatase metallophosphatase" evidence="4">
    <location>
        <begin position="294"/>
        <end position="534"/>
    </location>
</feature>
<keyword evidence="2" id="KW-0472">Membrane</keyword>
<dbReference type="STRING" id="61424.A0A2T9YWE8"/>
<proteinExistence type="predicted"/>
<feature type="signal peptide" evidence="3">
    <location>
        <begin position="1"/>
        <end position="16"/>
    </location>
</feature>
<gene>
    <name evidence="5" type="ORF">BB559_002334</name>
</gene>
<keyword evidence="3" id="KW-0732">Signal</keyword>
<dbReference type="PANTHER" id="PTHR43606">
    <property type="entry name" value="PHOSPHATASE, PUTATIVE (AFU_ORTHOLOGUE AFUA_6G08710)-RELATED"/>
    <property type="match status" value="1"/>
</dbReference>
<dbReference type="InterPro" id="IPR018946">
    <property type="entry name" value="PhoD-like_MPP"/>
</dbReference>
<feature type="chain" id="PRO_5015742545" description="PhoD-like phosphatase metallophosphatase domain-containing protein" evidence="3">
    <location>
        <begin position="17"/>
        <end position="598"/>
    </location>
</feature>
<keyword evidence="2" id="KW-1133">Transmembrane helix</keyword>
<evidence type="ECO:0000259" key="4">
    <source>
        <dbReference type="Pfam" id="PF09423"/>
    </source>
</evidence>
<dbReference type="SUPFAM" id="SSF56300">
    <property type="entry name" value="Metallo-dependent phosphatases"/>
    <property type="match status" value="1"/>
</dbReference>
<evidence type="ECO:0000313" key="5">
    <source>
        <dbReference type="EMBL" id="PVU96624.1"/>
    </source>
</evidence>
<dbReference type="Pfam" id="PF09423">
    <property type="entry name" value="PhoD"/>
    <property type="match status" value="1"/>
</dbReference>
<dbReference type="InterPro" id="IPR052900">
    <property type="entry name" value="Phospholipid_Metab_Enz"/>
</dbReference>